<dbReference type="Proteomes" id="UP001408356">
    <property type="component" value="Unassembled WGS sequence"/>
</dbReference>
<comment type="caution">
    <text evidence="2">The sequence shown here is derived from an EMBL/GenBank/DDBJ whole genome shotgun (WGS) entry which is preliminary data.</text>
</comment>
<feature type="region of interest" description="Disordered" evidence="1">
    <location>
        <begin position="380"/>
        <end position="400"/>
    </location>
</feature>
<feature type="compositionally biased region" description="Acidic residues" evidence="1">
    <location>
        <begin position="386"/>
        <end position="397"/>
    </location>
</feature>
<gene>
    <name evidence="2" type="ORF">SUNI508_01534</name>
</gene>
<evidence type="ECO:0000313" key="2">
    <source>
        <dbReference type="EMBL" id="KAK9417777.1"/>
    </source>
</evidence>
<proteinExistence type="predicted"/>
<name>A0ABR2UTD0_9PEZI</name>
<evidence type="ECO:0000256" key="1">
    <source>
        <dbReference type="SAM" id="MobiDB-lite"/>
    </source>
</evidence>
<evidence type="ECO:0000313" key="3">
    <source>
        <dbReference type="Proteomes" id="UP001408356"/>
    </source>
</evidence>
<feature type="compositionally biased region" description="Polar residues" evidence="1">
    <location>
        <begin position="465"/>
        <end position="477"/>
    </location>
</feature>
<dbReference type="EMBL" id="JARVKF010000396">
    <property type="protein sequence ID" value="KAK9417777.1"/>
    <property type="molecule type" value="Genomic_DNA"/>
</dbReference>
<feature type="region of interest" description="Disordered" evidence="1">
    <location>
        <begin position="429"/>
        <end position="477"/>
    </location>
</feature>
<accession>A0ABR2UTD0</accession>
<protein>
    <submittedName>
        <fullName evidence="2">Uncharacterized protein</fullName>
    </submittedName>
</protein>
<keyword evidence="3" id="KW-1185">Reference proteome</keyword>
<organism evidence="2 3">
    <name type="scientific">Seiridium unicorne</name>
    <dbReference type="NCBI Taxonomy" id="138068"/>
    <lineage>
        <taxon>Eukaryota</taxon>
        <taxon>Fungi</taxon>
        <taxon>Dikarya</taxon>
        <taxon>Ascomycota</taxon>
        <taxon>Pezizomycotina</taxon>
        <taxon>Sordariomycetes</taxon>
        <taxon>Xylariomycetidae</taxon>
        <taxon>Amphisphaeriales</taxon>
        <taxon>Sporocadaceae</taxon>
        <taxon>Seiridium</taxon>
    </lineage>
</organism>
<sequence length="477" mass="54729">MNRLDFNKYCVCSACRGKGGTCEALKAYDEHVKTVGSLILHDSQSVALRISEWSTGVSTELSCPLILIAYFSRVIDREVQKQLAQKKTIAILKFRDKKLFGDDFKKMITWCYTGQIQSHSPVDIYNGNILERLWNLAADLEMPEFANYCMRGLMSKYTHDVSVGGVLGDFLGNAAPYQYYGLLHVQRQNSTGLYRTEGSHRGRLFCFMQRLLENHPPMSSDVMAQVKERVIYEHSWYKAMIDDHAFSLWIKDLATRSPEHVEDWWVNLWSDFMVRTDDSDAVTWIPLCWDKPDRLLCDLAPTTVIRRLREWPDCRPGDIRPFDCEVPGLLRDMEHMARGYDELCERASDPVNRAVEWEKWRKRQQRNDKVWEEKVRTGQKRSYDEALGESDEDDSDSSEVTVLKHGRDASDSLLVDLEDDVLLNSVASGSRHSPIDLSPSPYFQFDRDTSPSAHDTADSDDALFTSDSWGSASVKSE</sequence>
<reference evidence="2 3" key="1">
    <citation type="journal article" date="2024" name="J. Plant Pathol.">
        <title>Sequence and assembly of the genome of Seiridium unicorne, isolate CBS 538.82, causal agent of cypress canker disease.</title>
        <authorList>
            <person name="Scali E."/>
            <person name="Rocca G.D."/>
            <person name="Danti R."/>
            <person name="Garbelotto M."/>
            <person name="Barberini S."/>
            <person name="Baroncelli R."/>
            <person name="Emiliani G."/>
        </authorList>
    </citation>
    <scope>NUCLEOTIDE SEQUENCE [LARGE SCALE GENOMIC DNA]</scope>
    <source>
        <strain evidence="2 3">BM-138-508</strain>
    </source>
</reference>